<name>A0A0B7I724_9FLAO</name>
<organism evidence="1 2">
    <name type="scientific">Capnocytophaga canimorsus</name>
    <dbReference type="NCBI Taxonomy" id="28188"/>
    <lineage>
        <taxon>Bacteria</taxon>
        <taxon>Pseudomonadati</taxon>
        <taxon>Bacteroidota</taxon>
        <taxon>Flavobacteriia</taxon>
        <taxon>Flavobacteriales</taxon>
        <taxon>Flavobacteriaceae</taxon>
        <taxon>Capnocytophaga</taxon>
    </lineage>
</organism>
<evidence type="ECO:0000313" key="1">
    <source>
        <dbReference type="EMBL" id="CEN47721.1"/>
    </source>
</evidence>
<dbReference type="AlphaFoldDB" id="A0A0B7I724"/>
<sequence length="76" mass="9134">MIRISPITIIMNKYKITDFKKGDSVYFKVPWQDHQDSYWEVLDINLETNCLFVKCEMGYVTNPIWININYIEDKLP</sequence>
<proteinExistence type="predicted"/>
<gene>
    <name evidence="1" type="ORF">CCAN11_1500011</name>
</gene>
<accession>A0A0B7I724</accession>
<dbReference type="Proteomes" id="UP000039370">
    <property type="component" value="Unassembled WGS sequence"/>
</dbReference>
<evidence type="ECO:0000313" key="2">
    <source>
        <dbReference type="Proteomes" id="UP000039370"/>
    </source>
</evidence>
<reference evidence="2" key="1">
    <citation type="submission" date="2015-01" db="EMBL/GenBank/DDBJ databases">
        <authorList>
            <person name="MANFREDI Pablo"/>
        </authorList>
    </citation>
    <scope>NUCLEOTIDE SEQUENCE [LARGE SCALE GENOMIC DNA]</scope>
    <source>
        <strain evidence="2">Cc11</strain>
    </source>
</reference>
<protein>
    <submittedName>
        <fullName evidence="1">Uncharacterized protein</fullName>
    </submittedName>
</protein>
<dbReference type="EMBL" id="CDOK01000058">
    <property type="protein sequence ID" value="CEN47721.1"/>
    <property type="molecule type" value="Genomic_DNA"/>
</dbReference>